<feature type="chain" id="PRO_5025609142" description="X8 domain-containing protein" evidence="5">
    <location>
        <begin position="20"/>
        <end position="151"/>
    </location>
</feature>
<evidence type="ECO:0000256" key="5">
    <source>
        <dbReference type="SAM" id="SignalP"/>
    </source>
</evidence>
<dbReference type="GO" id="GO:0005886">
    <property type="term" value="C:plasma membrane"/>
    <property type="evidence" value="ECO:0007669"/>
    <property type="project" value="UniProtKB-SubCell"/>
</dbReference>
<sequence>MKTEMLMILFALISVAATAQVPPTTYRTWCTCNQYSSLAKLRWEVSWACKNGADCSPIEKGGRYQNLNFTDQATYAFNDYYQKDPTQRVCYFNGAAGITNEDPSTPTCQFPSNSTTAFPFDSSTRREVPNLGSFLWGLGFTYLAYLAAQIA</sequence>
<evidence type="ECO:0000256" key="3">
    <source>
        <dbReference type="ARBA" id="ARBA00022729"/>
    </source>
</evidence>
<dbReference type="Pfam" id="PF07983">
    <property type="entry name" value="X8"/>
    <property type="match status" value="1"/>
</dbReference>
<dbReference type="OrthoDB" id="1073427at2759"/>
<comment type="subcellular location">
    <subcellularLocation>
        <location evidence="1">Cell membrane</location>
        <topology evidence="1">Lipid-anchor</topology>
        <topology evidence="1">GPI-anchor</topology>
    </subcellularLocation>
</comment>
<keyword evidence="8" id="KW-1185">Reference proteome</keyword>
<dbReference type="AlphaFoldDB" id="A0A6D2KUU4"/>
<evidence type="ECO:0000259" key="6">
    <source>
        <dbReference type="SMART" id="SM00768"/>
    </source>
</evidence>
<keyword evidence="2" id="KW-0336">GPI-anchor</keyword>
<keyword evidence="2" id="KW-0472">Membrane</keyword>
<keyword evidence="3 5" id="KW-0732">Signal</keyword>
<dbReference type="Proteomes" id="UP000467841">
    <property type="component" value="Unassembled WGS sequence"/>
</dbReference>
<accession>A0A6D2KUU4</accession>
<gene>
    <name evidence="7" type="ORF">MERR_LOCUS43084</name>
</gene>
<dbReference type="EMBL" id="CACVBM020001607">
    <property type="protein sequence ID" value="CAA7055848.1"/>
    <property type="molecule type" value="Genomic_DNA"/>
</dbReference>
<evidence type="ECO:0000313" key="7">
    <source>
        <dbReference type="EMBL" id="CAA7055848.1"/>
    </source>
</evidence>
<dbReference type="PANTHER" id="PTHR31044">
    <property type="entry name" value="BETA-1,3 GLUCANASE"/>
    <property type="match status" value="1"/>
</dbReference>
<dbReference type="GO" id="GO:0098552">
    <property type="term" value="C:side of membrane"/>
    <property type="evidence" value="ECO:0007669"/>
    <property type="project" value="UniProtKB-KW"/>
</dbReference>
<comment type="caution">
    <text evidence="7">The sequence shown here is derived from an EMBL/GenBank/DDBJ whole genome shotgun (WGS) entry which is preliminary data.</text>
</comment>
<organism evidence="7 8">
    <name type="scientific">Microthlaspi erraticum</name>
    <dbReference type="NCBI Taxonomy" id="1685480"/>
    <lineage>
        <taxon>Eukaryota</taxon>
        <taxon>Viridiplantae</taxon>
        <taxon>Streptophyta</taxon>
        <taxon>Embryophyta</taxon>
        <taxon>Tracheophyta</taxon>
        <taxon>Spermatophyta</taxon>
        <taxon>Magnoliopsida</taxon>
        <taxon>eudicotyledons</taxon>
        <taxon>Gunneridae</taxon>
        <taxon>Pentapetalae</taxon>
        <taxon>rosids</taxon>
        <taxon>malvids</taxon>
        <taxon>Brassicales</taxon>
        <taxon>Brassicaceae</taxon>
        <taxon>Coluteocarpeae</taxon>
        <taxon>Microthlaspi</taxon>
    </lineage>
</organism>
<feature type="domain" description="X8" evidence="6">
    <location>
        <begin position="28"/>
        <end position="110"/>
    </location>
</feature>
<proteinExistence type="predicted"/>
<keyword evidence="4" id="KW-0449">Lipoprotein</keyword>
<dbReference type="SMART" id="SM00768">
    <property type="entry name" value="X8"/>
    <property type="match status" value="1"/>
</dbReference>
<evidence type="ECO:0000256" key="4">
    <source>
        <dbReference type="ARBA" id="ARBA00023288"/>
    </source>
</evidence>
<protein>
    <recommendedName>
        <fullName evidence="6">X8 domain-containing protein</fullName>
    </recommendedName>
</protein>
<evidence type="ECO:0000256" key="1">
    <source>
        <dbReference type="ARBA" id="ARBA00004609"/>
    </source>
</evidence>
<dbReference type="InterPro" id="IPR012946">
    <property type="entry name" value="X8"/>
</dbReference>
<dbReference type="PANTHER" id="PTHR31044:SF36">
    <property type="entry name" value="CARBOHYDRATE-BINDING X8 DOMAIN SUPERFAMILY PROTEIN"/>
    <property type="match status" value="1"/>
</dbReference>
<evidence type="ECO:0000256" key="2">
    <source>
        <dbReference type="ARBA" id="ARBA00022622"/>
    </source>
</evidence>
<keyword evidence="2" id="KW-0325">Glycoprotein</keyword>
<feature type="signal peptide" evidence="5">
    <location>
        <begin position="1"/>
        <end position="19"/>
    </location>
</feature>
<dbReference type="GO" id="GO:0009506">
    <property type="term" value="C:plasmodesma"/>
    <property type="evidence" value="ECO:0007669"/>
    <property type="project" value="UniProtKB-ARBA"/>
</dbReference>
<evidence type="ECO:0000313" key="8">
    <source>
        <dbReference type="Proteomes" id="UP000467841"/>
    </source>
</evidence>
<reference evidence="7" key="1">
    <citation type="submission" date="2020-01" db="EMBL/GenBank/DDBJ databases">
        <authorList>
            <person name="Mishra B."/>
        </authorList>
    </citation>
    <scope>NUCLEOTIDE SEQUENCE [LARGE SCALE GENOMIC DNA]</scope>
</reference>
<dbReference type="InterPro" id="IPR044788">
    <property type="entry name" value="X8_dom_prot"/>
</dbReference>
<name>A0A6D2KUU4_9BRAS</name>
<dbReference type="Gene3D" id="1.20.58.1040">
    <property type="match status" value="1"/>
</dbReference>